<proteinExistence type="predicted"/>
<accession>A0A5M8QSD7</accession>
<feature type="compositionally biased region" description="Basic and acidic residues" evidence="1">
    <location>
        <begin position="75"/>
        <end position="89"/>
    </location>
</feature>
<feature type="domain" description="HTH cro/C1-type" evidence="2">
    <location>
        <begin position="7"/>
        <end position="50"/>
    </location>
</feature>
<evidence type="ECO:0000256" key="1">
    <source>
        <dbReference type="SAM" id="MobiDB-lite"/>
    </source>
</evidence>
<feature type="region of interest" description="Disordered" evidence="1">
    <location>
        <begin position="70"/>
        <end position="119"/>
    </location>
</feature>
<dbReference type="EMBL" id="VBSN01000038">
    <property type="protein sequence ID" value="KAA6439145.1"/>
    <property type="molecule type" value="Genomic_DNA"/>
</dbReference>
<dbReference type="Pfam" id="PF01381">
    <property type="entry name" value="HTH_3"/>
    <property type="match status" value="1"/>
</dbReference>
<dbReference type="CDD" id="cd00093">
    <property type="entry name" value="HTH_XRE"/>
    <property type="match status" value="1"/>
</dbReference>
<dbReference type="PROSITE" id="PS50943">
    <property type="entry name" value="HTH_CROC1"/>
    <property type="match status" value="1"/>
</dbReference>
<dbReference type="Proteomes" id="UP000323994">
    <property type="component" value="Unassembled WGS sequence"/>
</dbReference>
<name>A0A5M8QSD7_9BACT</name>
<dbReference type="InterPro" id="IPR010982">
    <property type="entry name" value="Lambda_DNA-bd_dom_sf"/>
</dbReference>
<organism evidence="3 4">
    <name type="scientific">Dyadobacter flavalbus</name>
    <dbReference type="NCBI Taxonomy" id="2579942"/>
    <lineage>
        <taxon>Bacteria</taxon>
        <taxon>Pseudomonadati</taxon>
        <taxon>Bacteroidota</taxon>
        <taxon>Cytophagia</taxon>
        <taxon>Cytophagales</taxon>
        <taxon>Spirosomataceae</taxon>
        <taxon>Dyadobacter</taxon>
    </lineage>
</organism>
<evidence type="ECO:0000313" key="3">
    <source>
        <dbReference type="EMBL" id="KAA6439145.1"/>
    </source>
</evidence>
<evidence type="ECO:0000313" key="4">
    <source>
        <dbReference type="Proteomes" id="UP000323994"/>
    </source>
</evidence>
<protein>
    <submittedName>
        <fullName evidence="3">Helix-turn-helix transcriptional regulator</fullName>
    </submittedName>
</protein>
<keyword evidence="4" id="KW-1185">Reference proteome</keyword>
<dbReference type="GO" id="GO:0003677">
    <property type="term" value="F:DNA binding"/>
    <property type="evidence" value="ECO:0007669"/>
    <property type="project" value="InterPro"/>
</dbReference>
<sequence>MDLNEKIKQILIEKNISPSLFADEIGIQRSSISHILAGRNKPSLDIVQKIIRRFPEIGLNWIMDDESLPSEQNDFQERHSYTPANERKTPYPTASESHRKYNPTTARTRENVAVSEAPSRQDKTVERILIFYNDGTFQEFRQGM</sequence>
<dbReference type="OrthoDB" id="1034290at2"/>
<gene>
    <name evidence="3" type="ORF">FEM33_12745</name>
</gene>
<dbReference type="SMART" id="SM00530">
    <property type="entry name" value="HTH_XRE"/>
    <property type="match status" value="1"/>
</dbReference>
<evidence type="ECO:0000259" key="2">
    <source>
        <dbReference type="PROSITE" id="PS50943"/>
    </source>
</evidence>
<dbReference type="RefSeq" id="WP_139012400.1">
    <property type="nucleotide sequence ID" value="NZ_VBSN01000038.1"/>
</dbReference>
<reference evidence="3 4" key="1">
    <citation type="submission" date="2019-05" db="EMBL/GenBank/DDBJ databases">
        <authorList>
            <person name="Qu J.-H."/>
        </authorList>
    </citation>
    <scope>NUCLEOTIDE SEQUENCE [LARGE SCALE GENOMIC DNA]</scope>
    <source>
        <strain evidence="3 4">NS28</strain>
    </source>
</reference>
<dbReference type="AlphaFoldDB" id="A0A5M8QSD7"/>
<dbReference type="Gene3D" id="1.10.260.40">
    <property type="entry name" value="lambda repressor-like DNA-binding domains"/>
    <property type="match status" value="1"/>
</dbReference>
<dbReference type="SUPFAM" id="SSF47413">
    <property type="entry name" value="lambda repressor-like DNA-binding domains"/>
    <property type="match status" value="1"/>
</dbReference>
<comment type="caution">
    <text evidence="3">The sequence shown here is derived from an EMBL/GenBank/DDBJ whole genome shotgun (WGS) entry which is preliminary data.</text>
</comment>
<dbReference type="InterPro" id="IPR001387">
    <property type="entry name" value="Cro/C1-type_HTH"/>
</dbReference>